<keyword evidence="3" id="KW-1185">Reference proteome</keyword>
<evidence type="ECO:0000256" key="1">
    <source>
        <dbReference type="SAM" id="Coils"/>
    </source>
</evidence>
<organism evidence="2 3">
    <name type="scientific">Paramecium sonneborni</name>
    <dbReference type="NCBI Taxonomy" id="65129"/>
    <lineage>
        <taxon>Eukaryota</taxon>
        <taxon>Sar</taxon>
        <taxon>Alveolata</taxon>
        <taxon>Ciliophora</taxon>
        <taxon>Intramacronucleata</taxon>
        <taxon>Oligohymenophorea</taxon>
        <taxon>Peniculida</taxon>
        <taxon>Parameciidae</taxon>
        <taxon>Paramecium</taxon>
    </lineage>
</organism>
<evidence type="ECO:0000313" key="2">
    <source>
        <dbReference type="EMBL" id="CAD8101783.1"/>
    </source>
</evidence>
<accession>A0A8S1PGB3</accession>
<name>A0A8S1PGB3_9CILI</name>
<comment type="caution">
    <text evidence="2">The sequence shown here is derived from an EMBL/GenBank/DDBJ whole genome shotgun (WGS) entry which is preliminary data.</text>
</comment>
<evidence type="ECO:0000313" key="3">
    <source>
        <dbReference type="Proteomes" id="UP000692954"/>
    </source>
</evidence>
<gene>
    <name evidence="2" type="ORF">PSON_ATCC_30995.1.T0760173</name>
</gene>
<protein>
    <submittedName>
        <fullName evidence="2">Uncharacterized protein</fullName>
    </submittedName>
</protein>
<sequence length="145" mass="17641">MNLEKHAKALIEYPASSDDDDYPNYKMKALKYRKDYHESYDKIQKLKLENQDNKQMISGLLEDLENYRKRVKTLDQQLLNQKQLTQDSQEQLRRVKQQKQEERLLMEQKQFQEKLTLQTNNAIEKLRQHFDQTLQQLTPKTDNRR</sequence>
<dbReference type="Proteomes" id="UP000692954">
    <property type="component" value="Unassembled WGS sequence"/>
</dbReference>
<dbReference type="AlphaFoldDB" id="A0A8S1PGB3"/>
<reference evidence="2" key="1">
    <citation type="submission" date="2021-01" db="EMBL/GenBank/DDBJ databases">
        <authorList>
            <consortium name="Genoscope - CEA"/>
            <person name="William W."/>
        </authorList>
    </citation>
    <scope>NUCLEOTIDE SEQUENCE</scope>
</reference>
<dbReference type="OrthoDB" id="299889at2759"/>
<feature type="coiled-coil region" evidence="1">
    <location>
        <begin position="57"/>
        <end position="109"/>
    </location>
</feature>
<keyword evidence="1" id="KW-0175">Coiled coil</keyword>
<proteinExistence type="predicted"/>
<dbReference type="EMBL" id="CAJJDN010000076">
    <property type="protein sequence ID" value="CAD8101783.1"/>
    <property type="molecule type" value="Genomic_DNA"/>
</dbReference>